<evidence type="ECO:0000313" key="2">
    <source>
        <dbReference type="EMBL" id="PWI56956.1"/>
    </source>
</evidence>
<proteinExistence type="predicted"/>
<evidence type="ECO:0008006" key="4">
    <source>
        <dbReference type="Google" id="ProtNLM"/>
    </source>
</evidence>
<dbReference type="PROSITE" id="PS51257">
    <property type="entry name" value="PROKAR_LIPOPROTEIN"/>
    <property type="match status" value="1"/>
</dbReference>
<reference evidence="2 3" key="1">
    <citation type="submission" date="2016-11" db="EMBL/GenBank/DDBJ databases">
        <title>Comparative genomics of Acidibacillus ferroxidans species.</title>
        <authorList>
            <person name="Oliveira G."/>
            <person name="Nunes G."/>
            <person name="Oliveira R."/>
            <person name="Araujo F."/>
            <person name="Salim A."/>
            <person name="Scholte L."/>
            <person name="Morais D."/>
            <person name="Nancucheo I."/>
            <person name="Johnson D.B."/>
            <person name="Grail B."/>
            <person name="Bittencourt J."/>
            <person name="Valadares R."/>
        </authorList>
    </citation>
    <scope>NUCLEOTIDE SEQUENCE [LARGE SCALE GENOMIC DNA]</scope>
    <source>
        <strain evidence="2 3">Y002</strain>
    </source>
</reference>
<dbReference type="PANTHER" id="PTHR37507:SF2">
    <property type="entry name" value="SPORULATION PROTEIN YDCC"/>
    <property type="match status" value="1"/>
</dbReference>
<dbReference type="PANTHER" id="PTHR37507">
    <property type="entry name" value="SPORULATION PROTEIN YDCC"/>
    <property type="match status" value="1"/>
</dbReference>
<feature type="chain" id="PRO_5039399154" description="DUF4367 domain-containing protein" evidence="1">
    <location>
        <begin position="28"/>
        <end position="330"/>
    </location>
</feature>
<name>A0A2U3D6Q0_SULT2</name>
<keyword evidence="1" id="KW-0732">Signal</keyword>
<dbReference type="SUPFAM" id="SSF89392">
    <property type="entry name" value="Prokaryotic lipoproteins and lipoprotein localization factors"/>
    <property type="match status" value="1"/>
</dbReference>
<dbReference type="InterPro" id="IPR029046">
    <property type="entry name" value="LolA/LolB/LppX"/>
</dbReference>
<dbReference type="AlphaFoldDB" id="A0A2U3D6Q0"/>
<dbReference type="EMBL" id="MPDK01000022">
    <property type="protein sequence ID" value="PWI56956.1"/>
    <property type="molecule type" value="Genomic_DNA"/>
</dbReference>
<dbReference type="Gene3D" id="2.50.20.10">
    <property type="entry name" value="Lipoprotein localisation LolA/LolB/LppX"/>
    <property type="match status" value="1"/>
</dbReference>
<protein>
    <recommendedName>
        <fullName evidence="4">DUF4367 domain-containing protein</fullName>
    </recommendedName>
</protein>
<keyword evidence="3" id="KW-1185">Reference proteome</keyword>
<organism evidence="2 3">
    <name type="scientific">Sulfoacidibacillus thermotolerans</name>
    <name type="common">Acidibacillus sulfuroxidans</name>
    <dbReference type="NCBI Taxonomy" id="1765684"/>
    <lineage>
        <taxon>Bacteria</taxon>
        <taxon>Bacillati</taxon>
        <taxon>Bacillota</taxon>
        <taxon>Bacilli</taxon>
        <taxon>Bacillales</taxon>
        <taxon>Alicyclobacillaceae</taxon>
        <taxon>Sulfoacidibacillus</taxon>
    </lineage>
</organism>
<gene>
    <name evidence="2" type="ORF">BM613_11165</name>
</gene>
<comment type="caution">
    <text evidence="2">The sequence shown here is derived from an EMBL/GenBank/DDBJ whole genome shotgun (WGS) entry which is preliminary data.</text>
</comment>
<evidence type="ECO:0000313" key="3">
    <source>
        <dbReference type="Proteomes" id="UP000245380"/>
    </source>
</evidence>
<dbReference type="Proteomes" id="UP000245380">
    <property type="component" value="Unassembled WGS sequence"/>
</dbReference>
<sequence>MRRKNWASFLLTVSLALVLSGCGQMSATQMAKQLQSVQNNLTTYKSEAFMTVHVQDSVQRYYVETWYQAPNLYRIALGNENKEISQIILHNAQGIYIISPSTRKVIRFQGDWAEKQGQMYLYSSLLSKIVSAVKPGYSVKDKVVTFVVAADSSNALISSQKIELDQATFHPIQVVLYDQERRPVITLNYISFKKGVQFPPNAFSPDQATTLKSIEVPVSAIEQGFGVIEPSYIPQNDNLEDEAEQGGVVFVRYAGPEPFTLVETRPTPGSIELGSGQLLTLYGLPAVLTGNVAVHQLYWLEHGVEFQLTSHMPIQQMVRVAASMVDEGGK</sequence>
<dbReference type="InterPro" id="IPR052944">
    <property type="entry name" value="Sporulation_related"/>
</dbReference>
<evidence type="ECO:0000256" key="1">
    <source>
        <dbReference type="SAM" id="SignalP"/>
    </source>
</evidence>
<accession>A0A2U3D6Q0</accession>
<feature type="signal peptide" evidence="1">
    <location>
        <begin position="1"/>
        <end position="27"/>
    </location>
</feature>